<evidence type="ECO:0000313" key="7">
    <source>
        <dbReference type="EMBL" id="QDV73430.1"/>
    </source>
</evidence>
<feature type="transmembrane region" description="Helical" evidence="6">
    <location>
        <begin position="194"/>
        <end position="216"/>
    </location>
</feature>
<sequence length="510" mass="56076">MAESVVKERQRRQRIGLSPETLLSSIVLVLVVNLVQRSVGFGRAVLFCRWMDPEELGHWEMAYSFLLLAAPLAVLGLPGSFGRYLERYRQRGQLWLFLRRTTFWTFTLAGATIAVMAWRRADMAQLVFGGADRAGLMLGVLCCLATVILHHFLEAVFAGLRMFRVVSAMHFTQSMSFALVSLSLLAFWRDVTASVVLGYGIACLLSIVGVLTWAALRVDRSDDAGDPVAHSEFWPPLMRFAVWVWVTNLLTNVYGVIDRYMIIHFAGFDTDEALAQVGNYHTSNIVPVLLISFANLLVGAMTPHLSHDWEAGRRDAVSGRLNLILKLATMTMLAAGVVLLTVCPVLFRLAFGDKYDTGLAVLPWTMANCVWFSLLLVAQQYVWCAEKSHRATPPLVAGLVVNVILNLILLPPLGLLGAVIATAAATLLTLLGQLYVNHRTGMQLHRGTILAMLTPALLILGPVPAAIGALAILVLAIARGWLLTPHERQQITATALERLSRFTTRLGTSP</sequence>
<dbReference type="GO" id="GO:0005886">
    <property type="term" value="C:plasma membrane"/>
    <property type="evidence" value="ECO:0007669"/>
    <property type="project" value="UniProtKB-SubCell"/>
</dbReference>
<dbReference type="PANTHER" id="PTHR30250">
    <property type="entry name" value="PST FAMILY PREDICTED COLANIC ACID TRANSPORTER"/>
    <property type="match status" value="1"/>
</dbReference>
<feature type="transmembrane region" description="Helical" evidence="6">
    <location>
        <begin position="102"/>
        <end position="121"/>
    </location>
</feature>
<name>A0A518K6M0_9BACT</name>
<dbReference type="Pfam" id="PF01943">
    <property type="entry name" value="Polysacc_synt"/>
    <property type="match status" value="1"/>
</dbReference>
<dbReference type="PANTHER" id="PTHR30250:SF11">
    <property type="entry name" value="O-ANTIGEN TRANSPORTER-RELATED"/>
    <property type="match status" value="1"/>
</dbReference>
<proteinExistence type="predicted"/>
<evidence type="ECO:0000256" key="4">
    <source>
        <dbReference type="ARBA" id="ARBA00022989"/>
    </source>
</evidence>
<keyword evidence="4 6" id="KW-1133">Transmembrane helix</keyword>
<feature type="transmembrane region" description="Helical" evidence="6">
    <location>
        <begin position="285"/>
        <end position="302"/>
    </location>
</feature>
<organism evidence="7 8">
    <name type="scientific">Botrimarina mediterranea</name>
    <dbReference type="NCBI Taxonomy" id="2528022"/>
    <lineage>
        <taxon>Bacteria</taxon>
        <taxon>Pseudomonadati</taxon>
        <taxon>Planctomycetota</taxon>
        <taxon>Planctomycetia</taxon>
        <taxon>Pirellulales</taxon>
        <taxon>Lacipirellulaceae</taxon>
        <taxon>Botrimarina</taxon>
    </lineage>
</organism>
<evidence type="ECO:0000256" key="5">
    <source>
        <dbReference type="ARBA" id="ARBA00023136"/>
    </source>
</evidence>
<dbReference type="InterPro" id="IPR050833">
    <property type="entry name" value="Poly_Biosynth_Transport"/>
</dbReference>
<feature type="transmembrane region" description="Helical" evidence="6">
    <location>
        <begin position="391"/>
        <end position="409"/>
    </location>
</feature>
<keyword evidence="3 6" id="KW-0812">Transmembrane</keyword>
<evidence type="ECO:0000256" key="2">
    <source>
        <dbReference type="ARBA" id="ARBA00022475"/>
    </source>
</evidence>
<evidence type="ECO:0000256" key="1">
    <source>
        <dbReference type="ARBA" id="ARBA00004651"/>
    </source>
</evidence>
<protein>
    <submittedName>
        <fullName evidence="7">MurJ-like flippase</fullName>
    </submittedName>
</protein>
<feature type="transmembrane region" description="Helical" evidence="6">
    <location>
        <begin position="415"/>
        <end position="436"/>
    </location>
</feature>
<dbReference type="RefSeq" id="WP_145110427.1">
    <property type="nucleotide sequence ID" value="NZ_CP036349.1"/>
</dbReference>
<dbReference type="Proteomes" id="UP000316426">
    <property type="component" value="Chromosome"/>
</dbReference>
<gene>
    <name evidence="7" type="ORF">Spa11_16260</name>
</gene>
<dbReference type="EMBL" id="CP036349">
    <property type="protein sequence ID" value="QDV73430.1"/>
    <property type="molecule type" value="Genomic_DNA"/>
</dbReference>
<feature type="transmembrane region" description="Helical" evidence="6">
    <location>
        <begin position="61"/>
        <end position="81"/>
    </location>
</feature>
<evidence type="ECO:0000256" key="6">
    <source>
        <dbReference type="SAM" id="Phobius"/>
    </source>
</evidence>
<feature type="transmembrane region" description="Helical" evidence="6">
    <location>
        <begin position="359"/>
        <end position="379"/>
    </location>
</feature>
<keyword evidence="2" id="KW-1003">Cell membrane</keyword>
<dbReference type="AlphaFoldDB" id="A0A518K6M0"/>
<feature type="transmembrane region" description="Helical" evidence="6">
    <location>
        <begin position="21"/>
        <end position="41"/>
    </location>
</feature>
<evidence type="ECO:0000313" key="8">
    <source>
        <dbReference type="Proteomes" id="UP000316426"/>
    </source>
</evidence>
<keyword evidence="5 6" id="KW-0472">Membrane</keyword>
<feature type="transmembrane region" description="Helical" evidence="6">
    <location>
        <begin position="133"/>
        <end position="153"/>
    </location>
</feature>
<feature type="transmembrane region" description="Helical" evidence="6">
    <location>
        <begin position="237"/>
        <end position="257"/>
    </location>
</feature>
<keyword evidence="8" id="KW-1185">Reference proteome</keyword>
<feature type="transmembrane region" description="Helical" evidence="6">
    <location>
        <begin position="448"/>
        <end position="478"/>
    </location>
</feature>
<dbReference type="KEGG" id="bmei:Spa11_16260"/>
<reference evidence="7 8" key="1">
    <citation type="submission" date="2019-02" db="EMBL/GenBank/DDBJ databases">
        <title>Deep-cultivation of Planctomycetes and their phenomic and genomic characterization uncovers novel biology.</title>
        <authorList>
            <person name="Wiegand S."/>
            <person name="Jogler M."/>
            <person name="Boedeker C."/>
            <person name="Pinto D."/>
            <person name="Vollmers J."/>
            <person name="Rivas-Marin E."/>
            <person name="Kohn T."/>
            <person name="Peeters S.H."/>
            <person name="Heuer A."/>
            <person name="Rast P."/>
            <person name="Oberbeckmann S."/>
            <person name="Bunk B."/>
            <person name="Jeske O."/>
            <person name="Meyerdierks A."/>
            <person name="Storesund J.E."/>
            <person name="Kallscheuer N."/>
            <person name="Luecker S."/>
            <person name="Lage O.M."/>
            <person name="Pohl T."/>
            <person name="Merkel B.J."/>
            <person name="Hornburger P."/>
            <person name="Mueller R.-W."/>
            <person name="Bruemmer F."/>
            <person name="Labrenz M."/>
            <person name="Spormann A.M."/>
            <person name="Op den Camp H."/>
            <person name="Overmann J."/>
            <person name="Amann R."/>
            <person name="Jetten M.S.M."/>
            <person name="Mascher T."/>
            <person name="Medema M.H."/>
            <person name="Devos D.P."/>
            <person name="Kaster A.-K."/>
            <person name="Ovreas L."/>
            <person name="Rohde M."/>
            <person name="Galperin M.Y."/>
            <person name="Jogler C."/>
        </authorList>
    </citation>
    <scope>NUCLEOTIDE SEQUENCE [LARGE SCALE GENOMIC DNA]</scope>
    <source>
        <strain evidence="7 8">Spa11</strain>
    </source>
</reference>
<comment type="subcellular location">
    <subcellularLocation>
        <location evidence="1">Cell membrane</location>
        <topology evidence="1">Multi-pass membrane protein</topology>
    </subcellularLocation>
</comment>
<evidence type="ECO:0000256" key="3">
    <source>
        <dbReference type="ARBA" id="ARBA00022692"/>
    </source>
</evidence>
<accession>A0A518K6M0</accession>
<feature type="transmembrane region" description="Helical" evidence="6">
    <location>
        <begin position="323"/>
        <end position="347"/>
    </location>
</feature>
<dbReference type="InterPro" id="IPR002797">
    <property type="entry name" value="Polysacc_synth"/>
</dbReference>
<feature type="transmembrane region" description="Helical" evidence="6">
    <location>
        <begin position="165"/>
        <end position="188"/>
    </location>
</feature>